<dbReference type="Pfam" id="PF00062">
    <property type="entry name" value="Lys"/>
    <property type="match status" value="1"/>
</dbReference>
<evidence type="ECO:0000313" key="7">
    <source>
        <dbReference type="RefSeq" id="XP_019517771.1"/>
    </source>
</evidence>
<feature type="chain" id="PRO_5034561902" evidence="4">
    <location>
        <begin position="20"/>
        <end position="148"/>
    </location>
</feature>
<feature type="domain" description="Glycosyl hydrolases family 22 (GH22)" evidence="5">
    <location>
        <begin position="95"/>
        <end position="113"/>
    </location>
</feature>
<dbReference type="SUPFAM" id="SSF53955">
    <property type="entry name" value="Lysozyme-like"/>
    <property type="match status" value="1"/>
</dbReference>
<dbReference type="KEGG" id="hai:109393221"/>
<dbReference type="PRINTS" id="PR00137">
    <property type="entry name" value="LYSOZYME"/>
</dbReference>
<dbReference type="InterPro" id="IPR000974">
    <property type="entry name" value="Glyco_hydro_22_lys"/>
</dbReference>
<dbReference type="InterPro" id="IPR023346">
    <property type="entry name" value="Lysozyme-like_dom_sf"/>
</dbReference>
<organism evidence="6 7">
    <name type="scientific">Hipposideros armiger</name>
    <name type="common">Great Himalayan leaf-nosed bat</name>
    <dbReference type="NCBI Taxonomy" id="186990"/>
    <lineage>
        <taxon>Eukaryota</taxon>
        <taxon>Metazoa</taxon>
        <taxon>Chordata</taxon>
        <taxon>Craniata</taxon>
        <taxon>Vertebrata</taxon>
        <taxon>Euteleostomi</taxon>
        <taxon>Mammalia</taxon>
        <taxon>Eutheria</taxon>
        <taxon>Laurasiatheria</taxon>
        <taxon>Chiroptera</taxon>
        <taxon>Yinpterochiroptera</taxon>
        <taxon>Rhinolophoidea</taxon>
        <taxon>Hipposideridae</taxon>
        <taxon>Hipposideros</taxon>
    </lineage>
</organism>
<dbReference type="PANTHER" id="PTHR11407">
    <property type="entry name" value="LYSOZYME C"/>
    <property type="match status" value="1"/>
</dbReference>
<protein>
    <submittedName>
        <fullName evidence="7">Lysozyme C, milk isozyme-like</fullName>
    </submittedName>
</protein>
<evidence type="ECO:0000256" key="1">
    <source>
        <dbReference type="ARBA" id="ARBA00010859"/>
    </source>
</evidence>
<dbReference type="PROSITE" id="PS51348">
    <property type="entry name" value="GLYCOSYL_HYDROL_F22_2"/>
    <property type="match status" value="1"/>
</dbReference>
<evidence type="ECO:0000313" key="6">
    <source>
        <dbReference type="Proteomes" id="UP000694851"/>
    </source>
</evidence>
<dbReference type="CDD" id="cd16897">
    <property type="entry name" value="LYZ_C"/>
    <property type="match status" value="1"/>
</dbReference>
<dbReference type="InterPro" id="IPR019799">
    <property type="entry name" value="Glyco_hydro_22_CS"/>
</dbReference>
<evidence type="ECO:0000256" key="3">
    <source>
        <dbReference type="RuleBase" id="RU004440"/>
    </source>
</evidence>
<evidence type="ECO:0000256" key="2">
    <source>
        <dbReference type="ARBA" id="ARBA00023157"/>
    </source>
</evidence>
<proteinExistence type="inferred from homology"/>
<keyword evidence="4" id="KW-0732">Signal</keyword>
<dbReference type="PRINTS" id="PR00135">
    <property type="entry name" value="LYZLACT"/>
</dbReference>
<dbReference type="InterPro" id="IPR001916">
    <property type="entry name" value="Glyco_hydro_22"/>
</dbReference>
<dbReference type="RefSeq" id="XP_019517771.1">
    <property type="nucleotide sequence ID" value="XM_019662226.1"/>
</dbReference>
<accession>A0A8B7SWJ1</accession>
<dbReference type="SMART" id="SM00263">
    <property type="entry name" value="LYZ1"/>
    <property type="match status" value="1"/>
</dbReference>
<keyword evidence="2" id="KW-1015">Disulfide bond</keyword>
<dbReference type="Gene3D" id="1.10.530.10">
    <property type="match status" value="1"/>
</dbReference>
<dbReference type="GeneID" id="109393221"/>
<comment type="similarity">
    <text evidence="1 3">Belongs to the glycosyl hydrolase 22 family.</text>
</comment>
<evidence type="ECO:0000256" key="4">
    <source>
        <dbReference type="SAM" id="SignalP"/>
    </source>
</evidence>
<evidence type="ECO:0000259" key="5">
    <source>
        <dbReference type="PROSITE" id="PS00128"/>
    </source>
</evidence>
<keyword evidence="6" id="KW-1185">Reference proteome</keyword>
<reference evidence="7" key="1">
    <citation type="submission" date="2025-08" db="UniProtKB">
        <authorList>
            <consortium name="RefSeq"/>
        </authorList>
    </citation>
    <scope>IDENTIFICATION</scope>
    <source>
        <tissue evidence="7">Muscle</tissue>
    </source>
</reference>
<dbReference type="Proteomes" id="UP000694851">
    <property type="component" value="Unplaced"/>
</dbReference>
<sequence>MRSILIIPILSCFFAAYNAKVFSKCELARKLKAHGMDGFYDYSLANWVCMAEHESGFNTEAFNGKNSDGTSDYGIFQINNKWWCKDNTRSSKNACNIMCNKFRDDDINDDILCAKRVVKDPNRMSAWRGWEDHCKNKDLSRYLADCRL</sequence>
<gene>
    <name evidence="7" type="primary">LOC109393221</name>
</gene>
<dbReference type="PROSITE" id="PS00128">
    <property type="entry name" value="GLYCOSYL_HYDROL_F22_1"/>
    <property type="match status" value="1"/>
</dbReference>
<dbReference type="PANTHER" id="PTHR11407:SF69">
    <property type="entry name" value="LYSOZYME C, MILK ISOZYME"/>
    <property type="match status" value="1"/>
</dbReference>
<feature type="signal peptide" evidence="4">
    <location>
        <begin position="1"/>
        <end position="19"/>
    </location>
</feature>
<dbReference type="GO" id="GO:0003796">
    <property type="term" value="F:lysozyme activity"/>
    <property type="evidence" value="ECO:0007669"/>
    <property type="project" value="InterPro"/>
</dbReference>
<dbReference type="AlphaFoldDB" id="A0A8B7SWJ1"/>
<name>A0A8B7SWJ1_HIPAR</name>
<dbReference type="FunFam" id="1.10.530.10:FF:000001">
    <property type="entry name" value="Lysozyme C"/>
    <property type="match status" value="1"/>
</dbReference>
<dbReference type="OrthoDB" id="17373at2759"/>